<name>A0ABP1ZDP8_9GAMM</name>
<sequence length="502" mass="55192">MTEIFDFDLAIDAQVTESVSQMNKAIKALVPQFNELRKSVEAINHVIPLFIMRIEGFHNEYGNISGGTRTSSDNSLMTSIANIANSYITGGKFNLIYTIGSEFASAVSQAASEARTVNKVTQNAGAPIDQFSQLYGAMQIRGTDQEAAIKSTERLYNTFNNILWRRDEQGWNLLQDYGLDIASNKNGTVDAPTTLTNMAKEFPQMAPQDQHQLIHILRMDSNAIELLREGGQLTDLLAKSRQYGLTIDPQLNARLTELNIRTNELSMAWDGLKGKASNKLYDVLFSDGTIADGIGGLTDMITYGPDNFSIMRTLGVTQGIDTDEMRRGYNDADFYQQLNFYEKAMLSAGLMTEGFRKKYQGNNEEKNATSAVNAVAISTVAISTVAINSDIPEFNPGKDLFNFGAEIENTWKNNRLTDIHAEEPSSDFGYNDIDINPVNPSLISPESAGDFNGNAIADVIATAMQNNRVQIELTLIDSRTGETSLIQAQGGARIAHAMELGH</sequence>
<keyword evidence="1" id="KW-0946">Virion</keyword>
<dbReference type="RefSeq" id="WP_054877391.1">
    <property type="nucleotide sequence ID" value="NZ_CVMG01000006.1"/>
</dbReference>
<keyword evidence="1" id="KW-0167">Capsid protein</keyword>
<dbReference type="Proteomes" id="UP000047420">
    <property type="component" value="Unassembled WGS sequence"/>
</dbReference>
<comment type="caution">
    <text evidence="1">The sequence shown here is derived from an EMBL/GenBank/DDBJ whole genome shotgun (WGS) entry which is preliminary data.</text>
</comment>
<keyword evidence="2" id="KW-1185">Reference proteome</keyword>
<reference evidence="1 2" key="1">
    <citation type="submission" date="2015-03" db="EMBL/GenBank/DDBJ databases">
        <authorList>
            <consortium name="Pathogen Informatics"/>
            <person name="Murphy D."/>
        </authorList>
    </citation>
    <scope>NUCLEOTIDE SEQUENCE [LARGE SCALE GENOMIC DNA]</scope>
    <source>
        <strain evidence="1 2">WP-931201</strain>
    </source>
</reference>
<gene>
    <name evidence="1" type="ORF">ERS008478_01142</name>
</gene>
<proteinExistence type="predicted"/>
<dbReference type="EMBL" id="CVMG01000006">
    <property type="protein sequence ID" value="CRG49613.1"/>
    <property type="molecule type" value="Genomic_DNA"/>
</dbReference>
<evidence type="ECO:0000313" key="1">
    <source>
        <dbReference type="EMBL" id="CRG49613.1"/>
    </source>
</evidence>
<accession>A0ABP1ZDP8</accession>
<evidence type="ECO:0000313" key="2">
    <source>
        <dbReference type="Proteomes" id="UP000047420"/>
    </source>
</evidence>
<protein>
    <submittedName>
        <fullName evidence="1">Bacteriophage coat protein</fullName>
    </submittedName>
</protein>
<organism evidence="1 2">
    <name type="scientific">Yersinia wautersii</name>
    <dbReference type="NCBI Taxonomy" id="1341643"/>
    <lineage>
        <taxon>Bacteria</taxon>
        <taxon>Pseudomonadati</taxon>
        <taxon>Pseudomonadota</taxon>
        <taxon>Gammaproteobacteria</taxon>
        <taxon>Enterobacterales</taxon>
        <taxon>Yersiniaceae</taxon>
        <taxon>Yersinia</taxon>
    </lineage>
</organism>